<dbReference type="RefSeq" id="WP_261599487.1">
    <property type="nucleotide sequence ID" value="NZ_CP104550.1"/>
</dbReference>
<gene>
    <name evidence="1" type="ORF">N5910_07395</name>
</gene>
<sequence length="111" mass="12940">MFLCFSEDPDGYVACELPALLFDDGEFDLVLSSNLLFLYEDRLSYMFHVESIREMLRVGGEVRIFPVNNVHKRRRSRYLSGVLDEFRLCNTEIQRASYRSETGCGEVMIIK</sequence>
<dbReference type="EMBL" id="CP104550">
    <property type="protein sequence ID" value="UXH31354.1"/>
    <property type="molecule type" value="Genomic_DNA"/>
</dbReference>
<protein>
    <submittedName>
        <fullName evidence="1">Uncharacterized protein</fullName>
    </submittedName>
</protein>
<accession>A0A9E7UG74</accession>
<dbReference type="AlphaFoldDB" id="A0A9E7UG74"/>
<evidence type="ECO:0000313" key="1">
    <source>
        <dbReference type="EMBL" id="UXH31354.1"/>
    </source>
</evidence>
<dbReference type="Proteomes" id="UP001065373">
    <property type="component" value="Chromosome"/>
</dbReference>
<dbReference type="SUPFAM" id="SSF53335">
    <property type="entry name" value="S-adenosyl-L-methionine-dependent methyltransferases"/>
    <property type="match status" value="1"/>
</dbReference>
<reference evidence="1" key="1">
    <citation type="submission" date="2022-09" db="EMBL/GenBank/DDBJ databases">
        <title>Characterization of three MwoI isoschizomers from sequenced genome and metagenomes.</title>
        <authorList>
            <person name="Fomenkov A."/>
            <person name="Xu S.Y."/>
            <person name="Roberts R.J."/>
        </authorList>
    </citation>
    <scope>NUCLEOTIDE SEQUENCE</scope>
    <source>
        <strain evidence="1">DSM 2970</strain>
    </source>
</reference>
<dbReference type="InterPro" id="IPR029063">
    <property type="entry name" value="SAM-dependent_MTases_sf"/>
</dbReference>
<name>A0A9E7UG74_METWO</name>
<organism evidence="1">
    <name type="scientific">Methanothermobacter wolfeii</name>
    <name type="common">Methanobacterium wolfei</name>
    <dbReference type="NCBI Taxonomy" id="145261"/>
    <lineage>
        <taxon>Archaea</taxon>
        <taxon>Methanobacteriati</taxon>
        <taxon>Methanobacteriota</taxon>
        <taxon>Methanomada group</taxon>
        <taxon>Methanobacteria</taxon>
        <taxon>Methanobacteriales</taxon>
        <taxon>Methanobacteriaceae</taxon>
        <taxon>Methanothermobacter</taxon>
    </lineage>
</organism>
<dbReference type="GeneID" id="75107065"/>
<proteinExistence type="predicted"/>